<dbReference type="CDD" id="cd01392">
    <property type="entry name" value="HTH_LacI"/>
    <property type="match status" value="1"/>
</dbReference>
<evidence type="ECO:0000256" key="1">
    <source>
        <dbReference type="ARBA" id="ARBA00023015"/>
    </source>
</evidence>
<dbReference type="PANTHER" id="PTHR30146:SF120">
    <property type="entry name" value="ALANINE RACEMASE"/>
    <property type="match status" value="1"/>
</dbReference>
<feature type="domain" description="HTH lacI-type" evidence="4">
    <location>
        <begin position="27"/>
        <end position="81"/>
    </location>
</feature>
<dbReference type="KEGG" id="saz:Sama_1655"/>
<dbReference type="Gene3D" id="3.40.50.2300">
    <property type="match status" value="2"/>
</dbReference>
<dbReference type="Pfam" id="PF00356">
    <property type="entry name" value="LacI"/>
    <property type="match status" value="1"/>
</dbReference>
<evidence type="ECO:0000256" key="2">
    <source>
        <dbReference type="ARBA" id="ARBA00023125"/>
    </source>
</evidence>
<reference evidence="5 6" key="1">
    <citation type="submission" date="2006-12" db="EMBL/GenBank/DDBJ databases">
        <title>Complete sequence of Shewanella amazonensis SB2B.</title>
        <authorList>
            <consortium name="US DOE Joint Genome Institute"/>
            <person name="Copeland A."/>
            <person name="Lucas S."/>
            <person name="Lapidus A."/>
            <person name="Barry K."/>
            <person name="Detter J.C."/>
            <person name="Glavina del Rio T."/>
            <person name="Hammon N."/>
            <person name="Israni S."/>
            <person name="Dalin E."/>
            <person name="Tice H."/>
            <person name="Pitluck S."/>
            <person name="Munk A.C."/>
            <person name="Brettin T."/>
            <person name="Bruce D."/>
            <person name="Han C."/>
            <person name="Tapia R."/>
            <person name="Gilna P."/>
            <person name="Schmutz J."/>
            <person name="Larimer F."/>
            <person name="Land M."/>
            <person name="Hauser L."/>
            <person name="Kyrpides N."/>
            <person name="Mikhailova N."/>
            <person name="Fredrickson J."/>
            <person name="Richardson P."/>
        </authorList>
    </citation>
    <scope>NUCLEOTIDE SEQUENCE [LARGE SCALE GENOMIC DNA]</scope>
    <source>
        <strain evidence="6">ATCC BAA-1098 / SB2B</strain>
    </source>
</reference>
<dbReference type="InterPro" id="IPR010982">
    <property type="entry name" value="Lambda_DNA-bd_dom_sf"/>
</dbReference>
<protein>
    <submittedName>
        <fullName evidence="5">Transcriptional regulator, LacI family</fullName>
    </submittedName>
</protein>
<keyword evidence="6" id="KW-1185">Reference proteome</keyword>
<dbReference type="STRING" id="326297.Sama_1655"/>
<gene>
    <name evidence="5" type="ordered locus">Sama_1655</name>
</gene>
<dbReference type="PROSITE" id="PS50932">
    <property type="entry name" value="HTH_LACI_2"/>
    <property type="match status" value="1"/>
</dbReference>
<dbReference type="eggNOG" id="COG1609">
    <property type="taxonomic scope" value="Bacteria"/>
</dbReference>
<dbReference type="SUPFAM" id="SSF47413">
    <property type="entry name" value="lambda repressor-like DNA-binding domains"/>
    <property type="match status" value="1"/>
</dbReference>
<evidence type="ECO:0000313" key="6">
    <source>
        <dbReference type="Proteomes" id="UP000009175"/>
    </source>
</evidence>
<dbReference type="Pfam" id="PF13377">
    <property type="entry name" value="Peripla_BP_3"/>
    <property type="match status" value="1"/>
</dbReference>
<dbReference type="GO" id="GO:0003700">
    <property type="term" value="F:DNA-binding transcription factor activity"/>
    <property type="evidence" value="ECO:0007669"/>
    <property type="project" value="TreeGrafter"/>
</dbReference>
<sequence length="366" mass="39419">MSLPLCVGAVASGPSKYNKSPVMASKATSIDIAYRAGVSQSTVSRALRDSPLVSPETKEKIRAIARELNYKVDKNASNLRTQNSHTLALLLCEDPTNDDSLINPFFLSMLGSITRATAKQGYDLLVSFQQLSSDWHADYEDSNKADGIILLGYGDFVDYEHKLERLLAQNTHFVIWGAEHNKSTVASVGCDNQQGGLIATEHLLSLGRKSVAFLGDASSHSPEFRDRYLGHVRALKDAGLVADKRCQVDAISTESAGFDAANKLIRKGAQFDAIFAASDLIAIGAIRALKEAGLRVPEDVAVVGYDDIPVASFANPPLTTIKQNTQLAGEMLVESLLKLIHGEAVPPRLIPTSLVVRKSCGIDLGD</sequence>
<dbReference type="CDD" id="cd06295">
    <property type="entry name" value="PBP1_CelR"/>
    <property type="match status" value="1"/>
</dbReference>
<dbReference type="HOGENOM" id="CLU_037628_6_2_6"/>
<organism evidence="5 6">
    <name type="scientific">Shewanella amazonensis (strain ATCC BAA-1098 / SB2B)</name>
    <dbReference type="NCBI Taxonomy" id="326297"/>
    <lineage>
        <taxon>Bacteria</taxon>
        <taxon>Pseudomonadati</taxon>
        <taxon>Pseudomonadota</taxon>
        <taxon>Gammaproteobacteria</taxon>
        <taxon>Alteromonadales</taxon>
        <taxon>Shewanellaceae</taxon>
        <taxon>Shewanella</taxon>
    </lineage>
</organism>
<accession>A1S655</accession>
<dbReference type="Gene3D" id="1.10.260.40">
    <property type="entry name" value="lambda repressor-like DNA-binding domains"/>
    <property type="match status" value="1"/>
</dbReference>
<dbReference type="PANTHER" id="PTHR30146">
    <property type="entry name" value="LACI-RELATED TRANSCRIPTIONAL REPRESSOR"/>
    <property type="match status" value="1"/>
</dbReference>
<dbReference type="EMBL" id="CP000507">
    <property type="protein sequence ID" value="ABL99861.1"/>
    <property type="molecule type" value="Genomic_DNA"/>
</dbReference>
<dbReference type="SMART" id="SM00354">
    <property type="entry name" value="HTH_LACI"/>
    <property type="match status" value="1"/>
</dbReference>
<keyword evidence="1" id="KW-0805">Transcription regulation</keyword>
<dbReference type="Proteomes" id="UP000009175">
    <property type="component" value="Chromosome"/>
</dbReference>
<dbReference type="InterPro" id="IPR046335">
    <property type="entry name" value="LacI/GalR-like_sensor"/>
</dbReference>
<dbReference type="InterPro" id="IPR000843">
    <property type="entry name" value="HTH_LacI"/>
</dbReference>
<keyword evidence="2" id="KW-0238">DNA-binding</keyword>
<dbReference type="SUPFAM" id="SSF53822">
    <property type="entry name" value="Periplasmic binding protein-like I"/>
    <property type="match status" value="1"/>
</dbReference>
<name>A1S655_SHEAM</name>
<keyword evidence="3" id="KW-0804">Transcription</keyword>
<dbReference type="InterPro" id="IPR028082">
    <property type="entry name" value="Peripla_BP_I"/>
</dbReference>
<dbReference type="GO" id="GO:0000976">
    <property type="term" value="F:transcription cis-regulatory region binding"/>
    <property type="evidence" value="ECO:0007669"/>
    <property type="project" value="TreeGrafter"/>
</dbReference>
<evidence type="ECO:0000259" key="4">
    <source>
        <dbReference type="PROSITE" id="PS50932"/>
    </source>
</evidence>
<dbReference type="AlphaFoldDB" id="A1S655"/>
<proteinExistence type="predicted"/>
<evidence type="ECO:0000256" key="3">
    <source>
        <dbReference type="ARBA" id="ARBA00023163"/>
    </source>
</evidence>
<evidence type="ECO:0000313" key="5">
    <source>
        <dbReference type="EMBL" id="ABL99861.1"/>
    </source>
</evidence>